<organism evidence="2 3">
    <name type="scientific">Cirrhinus mrigala</name>
    <name type="common">Mrigala</name>
    <dbReference type="NCBI Taxonomy" id="683832"/>
    <lineage>
        <taxon>Eukaryota</taxon>
        <taxon>Metazoa</taxon>
        <taxon>Chordata</taxon>
        <taxon>Craniata</taxon>
        <taxon>Vertebrata</taxon>
        <taxon>Euteleostomi</taxon>
        <taxon>Actinopterygii</taxon>
        <taxon>Neopterygii</taxon>
        <taxon>Teleostei</taxon>
        <taxon>Ostariophysi</taxon>
        <taxon>Cypriniformes</taxon>
        <taxon>Cyprinidae</taxon>
        <taxon>Labeoninae</taxon>
        <taxon>Labeonini</taxon>
        <taxon>Cirrhinus</taxon>
    </lineage>
</organism>
<feature type="non-terminal residue" evidence="2">
    <location>
        <position position="1"/>
    </location>
</feature>
<feature type="compositionally biased region" description="Low complexity" evidence="1">
    <location>
        <begin position="8"/>
        <end position="19"/>
    </location>
</feature>
<keyword evidence="3" id="KW-1185">Reference proteome</keyword>
<dbReference type="AlphaFoldDB" id="A0ABD0PAY0"/>
<proteinExistence type="predicted"/>
<protein>
    <submittedName>
        <fullName evidence="2">Uncharacterized protein</fullName>
    </submittedName>
</protein>
<feature type="non-terminal residue" evidence="2">
    <location>
        <position position="126"/>
    </location>
</feature>
<sequence length="126" mass="13269">SHAPPWPVDAAAPPGLLAPSSPPWPSKPTSPGSLVPQSLPWLINDHPPPLDSTPPAAPRPSFPPALPWLPLDPQRHPGLSGLQPHLGLLHHLLCCCLPPPWLLPPSAPLWVTCKAVAWVLPGSSCS</sequence>
<feature type="compositionally biased region" description="Pro residues" evidence="1">
    <location>
        <begin position="46"/>
        <end position="64"/>
    </location>
</feature>
<name>A0ABD0PAY0_CIRMR</name>
<dbReference type="Proteomes" id="UP001529510">
    <property type="component" value="Unassembled WGS sequence"/>
</dbReference>
<accession>A0ABD0PAY0</accession>
<feature type="region of interest" description="Disordered" evidence="1">
    <location>
        <begin position="1"/>
        <end position="64"/>
    </location>
</feature>
<gene>
    <name evidence="2" type="ORF">M9458_035518</name>
</gene>
<reference evidence="2 3" key="1">
    <citation type="submission" date="2024-05" db="EMBL/GenBank/DDBJ databases">
        <title>Genome sequencing and assembly of Indian major carp, Cirrhinus mrigala (Hamilton, 1822).</title>
        <authorList>
            <person name="Mohindra V."/>
            <person name="Chowdhury L.M."/>
            <person name="Lal K."/>
            <person name="Jena J.K."/>
        </authorList>
    </citation>
    <scope>NUCLEOTIDE SEQUENCE [LARGE SCALE GENOMIC DNA]</scope>
    <source>
        <strain evidence="2">CM1030</strain>
        <tissue evidence="2">Blood</tissue>
    </source>
</reference>
<comment type="caution">
    <text evidence="2">The sequence shown here is derived from an EMBL/GenBank/DDBJ whole genome shotgun (WGS) entry which is preliminary data.</text>
</comment>
<evidence type="ECO:0000313" key="3">
    <source>
        <dbReference type="Proteomes" id="UP001529510"/>
    </source>
</evidence>
<evidence type="ECO:0000256" key="1">
    <source>
        <dbReference type="SAM" id="MobiDB-lite"/>
    </source>
</evidence>
<dbReference type="EMBL" id="JAMKFB020000017">
    <property type="protein sequence ID" value="KAL0170922.1"/>
    <property type="molecule type" value="Genomic_DNA"/>
</dbReference>
<evidence type="ECO:0000313" key="2">
    <source>
        <dbReference type="EMBL" id="KAL0170922.1"/>
    </source>
</evidence>